<dbReference type="Proteomes" id="UP000317977">
    <property type="component" value="Unassembled WGS sequence"/>
</dbReference>
<keyword evidence="1" id="KW-0732">Signal</keyword>
<proteinExistence type="predicted"/>
<evidence type="ECO:0000313" key="2">
    <source>
        <dbReference type="EMBL" id="TWU49861.1"/>
    </source>
</evidence>
<feature type="signal peptide" evidence="1">
    <location>
        <begin position="1"/>
        <end position="23"/>
    </location>
</feature>
<dbReference type="AlphaFoldDB" id="A0A5C6EQL7"/>
<dbReference type="RefSeq" id="WP_186776425.1">
    <property type="nucleotide sequence ID" value="NZ_SJPX01000004.1"/>
</dbReference>
<accession>A0A5C6EQL7</accession>
<gene>
    <name evidence="2" type="ORF">Poly59_44860</name>
</gene>
<protein>
    <recommendedName>
        <fullName evidence="4">PEP-CTERM protein-sorting domain-containing protein</fullName>
    </recommendedName>
</protein>
<evidence type="ECO:0000256" key="1">
    <source>
        <dbReference type="SAM" id="SignalP"/>
    </source>
</evidence>
<keyword evidence="3" id="KW-1185">Reference proteome</keyword>
<organism evidence="2 3">
    <name type="scientific">Rubripirellula reticaptiva</name>
    <dbReference type="NCBI Taxonomy" id="2528013"/>
    <lineage>
        <taxon>Bacteria</taxon>
        <taxon>Pseudomonadati</taxon>
        <taxon>Planctomycetota</taxon>
        <taxon>Planctomycetia</taxon>
        <taxon>Pirellulales</taxon>
        <taxon>Pirellulaceae</taxon>
        <taxon>Rubripirellula</taxon>
    </lineage>
</organism>
<dbReference type="EMBL" id="SJPX01000004">
    <property type="protein sequence ID" value="TWU49861.1"/>
    <property type="molecule type" value="Genomic_DNA"/>
</dbReference>
<evidence type="ECO:0000313" key="3">
    <source>
        <dbReference type="Proteomes" id="UP000317977"/>
    </source>
</evidence>
<sequence length="203" mass="20500" precursor="true">MIKNAILGISLMFASGLGSIAHGAIVVSGEIVPIAEGFTGDVGIGIFATSDVATTISSYNLPTLFSNPAVASYASFEATNFGFGTESAPALPANFTSDVGFAGGAGAIPVLAMERVKVGEIVFSISNAPLGLTEVGQFIDTGFDRNFFQFATSGGVQSGGNGGLTLGSPSLGIQVSAVPEPSVFALAAVSLTAVGMRRRRTQK</sequence>
<name>A0A5C6EQL7_9BACT</name>
<reference evidence="2 3" key="1">
    <citation type="submission" date="2019-02" db="EMBL/GenBank/DDBJ databases">
        <title>Deep-cultivation of Planctomycetes and their phenomic and genomic characterization uncovers novel biology.</title>
        <authorList>
            <person name="Wiegand S."/>
            <person name="Jogler M."/>
            <person name="Boedeker C."/>
            <person name="Pinto D."/>
            <person name="Vollmers J."/>
            <person name="Rivas-Marin E."/>
            <person name="Kohn T."/>
            <person name="Peeters S.H."/>
            <person name="Heuer A."/>
            <person name="Rast P."/>
            <person name="Oberbeckmann S."/>
            <person name="Bunk B."/>
            <person name="Jeske O."/>
            <person name="Meyerdierks A."/>
            <person name="Storesund J.E."/>
            <person name="Kallscheuer N."/>
            <person name="Luecker S."/>
            <person name="Lage O.M."/>
            <person name="Pohl T."/>
            <person name="Merkel B.J."/>
            <person name="Hornburger P."/>
            <person name="Mueller R.-W."/>
            <person name="Bruemmer F."/>
            <person name="Labrenz M."/>
            <person name="Spormann A.M."/>
            <person name="Op Den Camp H."/>
            <person name="Overmann J."/>
            <person name="Amann R."/>
            <person name="Jetten M.S.M."/>
            <person name="Mascher T."/>
            <person name="Medema M.H."/>
            <person name="Devos D.P."/>
            <person name="Kaster A.-K."/>
            <person name="Ovreas L."/>
            <person name="Rohde M."/>
            <person name="Galperin M.Y."/>
            <person name="Jogler C."/>
        </authorList>
    </citation>
    <scope>NUCLEOTIDE SEQUENCE [LARGE SCALE GENOMIC DNA]</scope>
    <source>
        <strain evidence="2 3">Poly59</strain>
    </source>
</reference>
<evidence type="ECO:0008006" key="4">
    <source>
        <dbReference type="Google" id="ProtNLM"/>
    </source>
</evidence>
<feature type="chain" id="PRO_5022871827" description="PEP-CTERM protein-sorting domain-containing protein" evidence="1">
    <location>
        <begin position="24"/>
        <end position="203"/>
    </location>
</feature>
<comment type="caution">
    <text evidence="2">The sequence shown here is derived from an EMBL/GenBank/DDBJ whole genome shotgun (WGS) entry which is preliminary data.</text>
</comment>